<accession>A0A835PWE4</accession>
<dbReference type="Gene3D" id="1.25.40.10">
    <property type="entry name" value="Tetratricopeptide repeat domain"/>
    <property type="match status" value="1"/>
</dbReference>
<dbReference type="AlphaFoldDB" id="A0A835PWE4"/>
<organism evidence="3 4">
    <name type="scientific">Vanilla planifolia</name>
    <name type="common">Vanilla</name>
    <dbReference type="NCBI Taxonomy" id="51239"/>
    <lineage>
        <taxon>Eukaryota</taxon>
        <taxon>Viridiplantae</taxon>
        <taxon>Streptophyta</taxon>
        <taxon>Embryophyta</taxon>
        <taxon>Tracheophyta</taxon>
        <taxon>Spermatophyta</taxon>
        <taxon>Magnoliopsida</taxon>
        <taxon>Liliopsida</taxon>
        <taxon>Asparagales</taxon>
        <taxon>Orchidaceae</taxon>
        <taxon>Vanilloideae</taxon>
        <taxon>Vanilleae</taxon>
        <taxon>Vanilla</taxon>
    </lineage>
</organism>
<evidence type="ECO:0000256" key="2">
    <source>
        <dbReference type="PROSITE-ProRule" id="PRU00339"/>
    </source>
</evidence>
<dbReference type="GO" id="GO:0071013">
    <property type="term" value="C:catalytic step 2 spliceosome"/>
    <property type="evidence" value="ECO:0007669"/>
    <property type="project" value="TreeGrafter"/>
</dbReference>
<sequence length="89" mass="10330">MLLAKARERGGTERVWMKSVIVERELGNTSEERRLLEDGIKLFPSFFKLWLMLGQMEDRLGHIEQAKEAFEMGLKHCPNCIPLGLRSRT</sequence>
<dbReference type="PANTHER" id="PTHR11246">
    <property type="entry name" value="PRE-MRNA SPLICING FACTOR"/>
    <property type="match status" value="1"/>
</dbReference>
<gene>
    <name evidence="3" type="ORF">HPP92_021890</name>
</gene>
<protein>
    <submittedName>
        <fullName evidence="3">Uncharacterized protein</fullName>
    </submittedName>
</protein>
<keyword evidence="1" id="KW-0677">Repeat</keyword>
<name>A0A835PWE4_VANPL</name>
<evidence type="ECO:0000256" key="1">
    <source>
        <dbReference type="ARBA" id="ARBA00022737"/>
    </source>
</evidence>
<keyword evidence="2" id="KW-0802">TPR repeat</keyword>
<dbReference type="Proteomes" id="UP000639772">
    <property type="component" value="Chromosome 12"/>
</dbReference>
<dbReference type="PANTHER" id="PTHR11246:SF1">
    <property type="entry name" value="PRE-MRNA-PROCESSING FACTOR 6"/>
    <property type="match status" value="1"/>
</dbReference>
<dbReference type="EMBL" id="JADCNM010000012">
    <property type="protein sequence ID" value="KAG0458762.1"/>
    <property type="molecule type" value="Genomic_DNA"/>
</dbReference>
<dbReference type="PROSITE" id="PS50005">
    <property type="entry name" value="TPR"/>
    <property type="match status" value="1"/>
</dbReference>
<dbReference type="InterPro" id="IPR019734">
    <property type="entry name" value="TPR_rpt"/>
</dbReference>
<evidence type="ECO:0000313" key="3">
    <source>
        <dbReference type="EMBL" id="KAG0458762.1"/>
    </source>
</evidence>
<dbReference type="OrthoDB" id="1699207at2759"/>
<dbReference type="SUPFAM" id="SSF48452">
    <property type="entry name" value="TPR-like"/>
    <property type="match status" value="1"/>
</dbReference>
<reference evidence="3 4" key="1">
    <citation type="journal article" date="2020" name="Nat. Food">
        <title>A phased Vanilla planifolia genome enables genetic improvement of flavour and production.</title>
        <authorList>
            <person name="Hasing T."/>
            <person name="Tang H."/>
            <person name="Brym M."/>
            <person name="Khazi F."/>
            <person name="Huang T."/>
            <person name="Chambers A.H."/>
        </authorList>
    </citation>
    <scope>NUCLEOTIDE SEQUENCE [LARGE SCALE GENOMIC DNA]</scope>
    <source>
        <tissue evidence="3">Leaf</tissue>
    </source>
</reference>
<evidence type="ECO:0000313" key="4">
    <source>
        <dbReference type="Proteomes" id="UP000639772"/>
    </source>
</evidence>
<dbReference type="GO" id="GO:0080188">
    <property type="term" value="P:gene silencing by siRNA-directed DNA methylation"/>
    <property type="evidence" value="ECO:0007669"/>
    <property type="project" value="TreeGrafter"/>
</dbReference>
<comment type="caution">
    <text evidence="3">The sequence shown here is derived from an EMBL/GenBank/DDBJ whole genome shotgun (WGS) entry which is preliminary data.</text>
</comment>
<feature type="repeat" description="TPR" evidence="2">
    <location>
        <begin position="47"/>
        <end position="80"/>
    </location>
</feature>
<dbReference type="GO" id="GO:2000636">
    <property type="term" value="P:positive regulation of primary miRNA processing"/>
    <property type="evidence" value="ECO:0007669"/>
    <property type="project" value="TreeGrafter"/>
</dbReference>
<dbReference type="InterPro" id="IPR011990">
    <property type="entry name" value="TPR-like_helical_dom_sf"/>
</dbReference>
<dbReference type="GO" id="GO:0000244">
    <property type="term" value="P:spliceosomal tri-snRNP complex assembly"/>
    <property type="evidence" value="ECO:0007669"/>
    <property type="project" value="TreeGrafter"/>
</dbReference>
<dbReference type="InterPro" id="IPR045075">
    <property type="entry name" value="Syf1-like"/>
</dbReference>
<dbReference type="GO" id="GO:0046540">
    <property type="term" value="C:U4/U6 x U5 tri-snRNP complex"/>
    <property type="evidence" value="ECO:0007669"/>
    <property type="project" value="TreeGrafter"/>
</dbReference>
<proteinExistence type="predicted"/>